<dbReference type="AlphaFoldDB" id="A0A8H6EXN4"/>
<organism evidence="1 2">
    <name type="scientific">Dekkera bruxellensis</name>
    <name type="common">Brettanomyces custersii</name>
    <dbReference type="NCBI Taxonomy" id="5007"/>
    <lineage>
        <taxon>Eukaryota</taxon>
        <taxon>Fungi</taxon>
        <taxon>Dikarya</taxon>
        <taxon>Ascomycota</taxon>
        <taxon>Saccharomycotina</taxon>
        <taxon>Pichiomycetes</taxon>
        <taxon>Pichiales</taxon>
        <taxon>Pichiaceae</taxon>
        <taxon>Brettanomyces</taxon>
    </lineage>
</organism>
<comment type="caution">
    <text evidence="1">The sequence shown here is derived from an EMBL/GenBank/DDBJ whole genome shotgun (WGS) entry which is preliminary data.</text>
</comment>
<evidence type="ECO:0000313" key="2">
    <source>
        <dbReference type="Proteomes" id="UP000568158"/>
    </source>
</evidence>
<gene>
    <name evidence="1" type="ORF">HII12_001435</name>
</gene>
<accession>A0A8H6EXN4</accession>
<evidence type="ECO:0000313" key="1">
    <source>
        <dbReference type="EMBL" id="KAF6014109.1"/>
    </source>
</evidence>
<name>A0A8H6EXN4_DEKBR</name>
<reference evidence="1 2" key="1">
    <citation type="journal article" date="2020" name="Appl. Microbiol. Biotechnol.">
        <title>Targeted gene deletion in Brettanomyces bruxellensis with an expression-free CRISPR-Cas9 system.</title>
        <authorList>
            <person name="Varela C."/>
            <person name="Bartel C."/>
            <person name="Onetto C."/>
            <person name="Borneman A."/>
        </authorList>
    </citation>
    <scope>NUCLEOTIDE SEQUENCE [LARGE SCALE GENOMIC DNA]</scope>
    <source>
        <strain evidence="1 2">AWRI1613</strain>
    </source>
</reference>
<sequence>MSAEGDTITYEQRRKRLLICHLLQSPDAKLAMIMKKDFANFSTKDDKNEKDYRTISEVETHLFNVLLNREEL</sequence>
<protein>
    <submittedName>
        <fullName evidence="1">Uncharacterized protein</fullName>
    </submittedName>
</protein>
<dbReference type="Proteomes" id="UP000568158">
    <property type="component" value="Unassembled WGS sequence"/>
</dbReference>
<proteinExistence type="predicted"/>
<dbReference type="EMBL" id="JABCYN010000015">
    <property type="protein sequence ID" value="KAF6014109.1"/>
    <property type="molecule type" value="Genomic_DNA"/>
</dbReference>